<accession>A0A7I8K2E1</accession>
<name>A0A7I8K2E1_SPIIN</name>
<reference evidence="1" key="1">
    <citation type="submission" date="2020-02" db="EMBL/GenBank/DDBJ databases">
        <authorList>
            <person name="Scholz U."/>
            <person name="Mascher M."/>
            <person name="Fiebig A."/>
        </authorList>
    </citation>
    <scope>NUCLEOTIDE SEQUENCE</scope>
</reference>
<dbReference type="EMBL" id="LR746265">
    <property type="protein sequence ID" value="CAA7390982.1"/>
    <property type="molecule type" value="Genomic_DNA"/>
</dbReference>
<proteinExistence type="predicted"/>
<organism evidence="1 2">
    <name type="scientific">Spirodela intermedia</name>
    <name type="common">Intermediate duckweed</name>
    <dbReference type="NCBI Taxonomy" id="51605"/>
    <lineage>
        <taxon>Eukaryota</taxon>
        <taxon>Viridiplantae</taxon>
        <taxon>Streptophyta</taxon>
        <taxon>Embryophyta</taxon>
        <taxon>Tracheophyta</taxon>
        <taxon>Spermatophyta</taxon>
        <taxon>Magnoliopsida</taxon>
        <taxon>Liliopsida</taxon>
        <taxon>Araceae</taxon>
        <taxon>Lemnoideae</taxon>
        <taxon>Spirodela</taxon>
    </lineage>
</organism>
<keyword evidence="2" id="KW-1185">Reference proteome</keyword>
<evidence type="ECO:0000313" key="2">
    <source>
        <dbReference type="Proteomes" id="UP000663760"/>
    </source>
</evidence>
<sequence>MSVPICGQNLKYSVIDGQNADIECPTTEVKDEDRTRKRQAQDSYDVLLPGTVTTASLIFFPRKASAVSFIFQVSHRKHN</sequence>
<dbReference type="Proteomes" id="UP000663760">
    <property type="component" value="Chromosome 2"/>
</dbReference>
<gene>
    <name evidence="1" type="ORF">SI8410_02002372</name>
</gene>
<evidence type="ECO:0000313" key="1">
    <source>
        <dbReference type="EMBL" id="CAA7390982.1"/>
    </source>
</evidence>
<protein>
    <submittedName>
        <fullName evidence="1">Uncharacterized protein</fullName>
    </submittedName>
</protein>
<dbReference type="OrthoDB" id="1739065at2759"/>
<dbReference type="AlphaFoldDB" id="A0A7I8K2E1"/>